<feature type="transmembrane region" description="Helical" evidence="1">
    <location>
        <begin position="9"/>
        <end position="32"/>
    </location>
</feature>
<keyword evidence="1" id="KW-1133">Transmembrane helix</keyword>
<evidence type="ECO:0000256" key="1">
    <source>
        <dbReference type="SAM" id="Phobius"/>
    </source>
</evidence>
<accession>A0A645J7K8</accession>
<keyword evidence="1" id="KW-0472">Membrane</keyword>
<dbReference type="EMBL" id="VSSQ01133307">
    <property type="protein sequence ID" value="MPN59377.1"/>
    <property type="molecule type" value="Genomic_DNA"/>
</dbReference>
<name>A0A645J7K8_9ZZZZ</name>
<gene>
    <name evidence="2" type="ORF">SDC9_207098</name>
</gene>
<evidence type="ECO:0000313" key="2">
    <source>
        <dbReference type="EMBL" id="MPN59377.1"/>
    </source>
</evidence>
<proteinExistence type="predicted"/>
<organism evidence="2">
    <name type="scientific">bioreactor metagenome</name>
    <dbReference type="NCBI Taxonomy" id="1076179"/>
    <lineage>
        <taxon>unclassified sequences</taxon>
        <taxon>metagenomes</taxon>
        <taxon>ecological metagenomes</taxon>
    </lineage>
</organism>
<comment type="caution">
    <text evidence="2">The sequence shown here is derived from an EMBL/GenBank/DDBJ whole genome shotgun (WGS) entry which is preliminary data.</text>
</comment>
<keyword evidence="1" id="KW-0812">Transmembrane</keyword>
<sequence length="37" mass="4033">MTKIRIKSLLYPLGSGVNGFVIVQFCVAVLVVQRVAL</sequence>
<protein>
    <submittedName>
        <fullName evidence="2">Uncharacterized protein</fullName>
    </submittedName>
</protein>
<dbReference type="AlphaFoldDB" id="A0A645J7K8"/>
<reference evidence="2" key="1">
    <citation type="submission" date="2019-08" db="EMBL/GenBank/DDBJ databases">
        <authorList>
            <person name="Kucharzyk K."/>
            <person name="Murdoch R.W."/>
            <person name="Higgins S."/>
            <person name="Loffler F."/>
        </authorList>
    </citation>
    <scope>NUCLEOTIDE SEQUENCE</scope>
</reference>